<feature type="domain" description="BON" evidence="1">
    <location>
        <begin position="14"/>
        <end position="82"/>
    </location>
</feature>
<dbReference type="RefSeq" id="WP_380763538.1">
    <property type="nucleotide sequence ID" value="NZ_JBHSRF010000134.1"/>
</dbReference>
<dbReference type="InterPro" id="IPR007055">
    <property type="entry name" value="BON_dom"/>
</dbReference>
<dbReference type="EMBL" id="JBHSRF010000134">
    <property type="protein sequence ID" value="MFC6087363.1"/>
    <property type="molecule type" value="Genomic_DNA"/>
</dbReference>
<dbReference type="Pfam" id="PF04972">
    <property type="entry name" value="BON"/>
    <property type="match status" value="1"/>
</dbReference>
<proteinExistence type="predicted"/>
<organism evidence="2 3">
    <name type="scientific">Sphaerisporangium aureirubrum</name>
    <dbReference type="NCBI Taxonomy" id="1544736"/>
    <lineage>
        <taxon>Bacteria</taxon>
        <taxon>Bacillati</taxon>
        <taxon>Actinomycetota</taxon>
        <taxon>Actinomycetes</taxon>
        <taxon>Streptosporangiales</taxon>
        <taxon>Streptosporangiaceae</taxon>
        <taxon>Sphaerisporangium</taxon>
    </lineage>
</organism>
<keyword evidence="3" id="KW-1185">Reference proteome</keyword>
<evidence type="ECO:0000313" key="2">
    <source>
        <dbReference type="EMBL" id="MFC6087363.1"/>
    </source>
</evidence>
<name>A0ABW1NWT4_9ACTN</name>
<comment type="caution">
    <text evidence="2">The sequence shown here is derived from an EMBL/GenBank/DDBJ whole genome shotgun (WGS) entry which is preliminary data.</text>
</comment>
<reference evidence="3" key="1">
    <citation type="journal article" date="2019" name="Int. J. Syst. Evol. Microbiol.">
        <title>The Global Catalogue of Microorganisms (GCM) 10K type strain sequencing project: providing services to taxonomists for standard genome sequencing and annotation.</title>
        <authorList>
            <consortium name="The Broad Institute Genomics Platform"/>
            <consortium name="The Broad Institute Genome Sequencing Center for Infectious Disease"/>
            <person name="Wu L."/>
            <person name="Ma J."/>
        </authorList>
    </citation>
    <scope>NUCLEOTIDE SEQUENCE [LARGE SCALE GENOMIC DNA]</scope>
    <source>
        <strain evidence="3">JCM 30346</strain>
    </source>
</reference>
<accession>A0ABW1NWT4</accession>
<dbReference type="Proteomes" id="UP001596137">
    <property type="component" value="Unassembled WGS sequence"/>
</dbReference>
<protein>
    <submittedName>
        <fullName evidence="2">BON domain-containing protein</fullName>
    </submittedName>
</protein>
<gene>
    <name evidence="2" type="ORF">ACFP1K_39780</name>
</gene>
<sequence length="92" mass="10384">MSDAVRHDEAHHDAPHYVAARVQQALAEDDRTNELGIRVDIRGDQLYLRGTVECEERRLQVANVAAEIAPDLKVHNEVTVMDVREPGEEETL</sequence>
<dbReference type="PROSITE" id="PS50914">
    <property type="entry name" value="BON"/>
    <property type="match status" value="1"/>
</dbReference>
<evidence type="ECO:0000259" key="1">
    <source>
        <dbReference type="PROSITE" id="PS50914"/>
    </source>
</evidence>
<evidence type="ECO:0000313" key="3">
    <source>
        <dbReference type="Proteomes" id="UP001596137"/>
    </source>
</evidence>